<evidence type="ECO:0000313" key="1">
    <source>
        <dbReference type="EMBL" id="OVZ87551.1"/>
    </source>
</evidence>
<gene>
    <name evidence="1" type="ORF">CBW57_08160</name>
</gene>
<dbReference type="RefSeq" id="WP_050085198.1">
    <property type="nucleotide sequence ID" value="NZ_CBCPKE010000001.1"/>
</dbReference>
<dbReference type="EMBL" id="NHOI01000010">
    <property type="protein sequence ID" value="OVZ87551.1"/>
    <property type="molecule type" value="Genomic_DNA"/>
</dbReference>
<protein>
    <submittedName>
        <fullName evidence="1">Hemin transporter</fullName>
    </submittedName>
</protein>
<organism evidence="1 2">
    <name type="scientific">Yersinia intermedia</name>
    <dbReference type="NCBI Taxonomy" id="631"/>
    <lineage>
        <taxon>Bacteria</taxon>
        <taxon>Pseudomonadati</taxon>
        <taxon>Pseudomonadota</taxon>
        <taxon>Gammaproteobacteria</taxon>
        <taxon>Enterobacterales</taxon>
        <taxon>Yersiniaceae</taxon>
        <taxon>Yersinia</taxon>
    </lineage>
</organism>
<accession>A0A209A447</accession>
<comment type="caution">
    <text evidence="1">The sequence shown here is derived from an EMBL/GenBank/DDBJ whole genome shotgun (WGS) entry which is preliminary data.</text>
</comment>
<dbReference type="InterPro" id="IPR019600">
    <property type="entry name" value="Hemin_uptake_protein_HemP"/>
</dbReference>
<reference evidence="1 2" key="1">
    <citation type="submission" date="2017-05" db="EMBL/GenBank/DDBJ databases">
        <title>Whole genome sequencing of Yersinia kristensenii.</title>
        <authorList>
            <person name="Campioni F."/>
        </authorList>
    </citation>
    <scope>NUCLEOTIDE SEQUENCE [LARGE SCALE GENOMIC DNA]</scope>
    <source>
        <strain evidence="1 2">CFSAN060536</strain>
    </source>
</reference>
<dbReference type="Gene3D" id="2.10.70.10">
    <property type="entry name" value="Complement Module, domain 1"/>
    <property type="match status" value="1"/>
</dbReference>
<evidence type="ECO:0000313" key="2">
    <source>
        <dbReference type="Proteomes" id="UP000196440"/>
    </source>
</evidence>
<proteinExistence type="predicted"/>
<dbReference type="Pfam" id="PF10636">
    <property type="entry name" value="hemP"/>
    <property type="match status" value="1"/>
</dbReference>
<dbReference type="Proteomes" id="UP000196440">
    <property type="component" value="Unassembled WGS sequence"/>
</dbReference>
<name>A0A209A447_YERIN</name>
<sequence>MHKAIYPIQTVNCAPEQHPAVLQLSCINSGQLLGQHDVVMINHQGQLYYLRQTKAGKLILTK</sequence>
<dbReference type="AlphaFoldDB" id="A0A209A447"/>